<dbReference type="AlphaFoldDB" id="X1QG51"/>
<evidence type="ECO:0000256" key="1">
    <source>
        <dbReference type="SAM" id="Phobius"/>
    </source>
</evidence>
<keyword evidence="1" id="KW-0812">Transmembrane</keyword>
<name>X1QG51_9ZZZZ</name>
<comment type="caution">
    <text evidence="2">The sequence shown here is derived from an EMBL/GenBank/DDBJ whole genome shotgun (WGS) entry which is preliminary data.</text>
</comment>
<feature type="transmembrane region" description="Helical" evidence="1">
    <location>
        <begin position="82"/>
        <end position="108"/>
    </location>
</feature>
<keyword evidence="1" id="KW-0472">Membrane</keyword>
<dbReference type="EMBL" id="BARV01036052">
    <property type="protein sequence ID" value="GAI49980.1"/>
    <property type="molecule type" value="Genomic_DNA"/>
</dbReference>
<keyword evidence="1" id="KW-1133">Transmembrane helix</keyword>
<gene>
    <name evidence="2" type="ORF">S06H3_56093</name>
</gene>
<accession>X1QG51</accession>
<reference evidence="2" key="1">
    <citation type="journal article" date="2014" name="Front. Microbiol.">
        <title>High frequency of phylogenetically diverse reductive dehalogenase-homologous genes in deep subseafloor sedimentary metagenomes.</title>
        <authorList>
            <person name="Kawai M."/>
            <person name="Futagami T."/>
            <person name="Toyoda A."/>
            <person name="Takaki Y."/>
            <person name="Nishi S."/>
            <person name="Hori S."/>
            <person name="Arai W."/>
            <person name="Tsubouchi T."/>
            <person name="Morono Y."/>
            <person name="Uchiyama I."/>
            <person name="Ito T."/>
            <person name="Fujiyama A."/>
            <person name="Inagaki F."/>
            <person name="Takami H."/>
        </authorList>
    </citation>
    <scope>NUCLEOTIDE SEQUENCE</scope>
    <source>
        <strain evidence="2">Expedition CK06-06</strain>
    </source>
</reference>
<feature type="transmembrane region" description="Helical" evidence="1">
    <location>
        <begin position="36"/>
        <end position="62"/>
    </location>
</feature>
<feature type="non-terminal residue" evidence="2">
    <location>
        <position position="1"/>
    </location>
</feature>
<evidence type="ECO:0000313" key="2">
    <source>
        <dbReference type="EMBL" id="GAI49980.1"/>
    </source>
</evidence>
<organism evidence="2">
    <name type="scientific">marine sediment metagenome</name>
    <dbReference type="NCBI Taxonomy" id="412755"/>
    <lineage>
        <taxon>unclassified sequences</taxon>
        <taxon>metagenomes</taxon>
        <taxon>ecological metagenomes</taxon>
    </lineage>
</organism>
<sequence length="113" mass="12511">ESVIENELSVELQPGFIEERVCAHVRLSEARGMRSFWLYALRMVIYGVVAGVLGLVLFPLILRFPFSQVFDLSKIASGLSALTGPASTSMIIIGIGYLFIILSSLYSLSRIRE</sequence>
<proteinExistence type="predicted"/>
<protein>
    <submittedName>
        <fullName evidence="2">Uncharacterized protein</fullName>
    </submittedName>
</protein>